<dbReference type="EMBL" id="CM003532">
    <property type="protein sequence ID" value="RCV26780.1"/>
    <property type="molecule type" value="Genomic_DNA"/>
</dbReference>
<sequence length="82" mass="9222">MMRHHPLLDPWQCGWPLDLGSGGIGSDWVRNVDAWAAARLASSREAAPPTLCSRCLPCNLPRQWGDWRYLAICSGLHLHLLF</sequence>
<reference evidence="1" key="2">
    <citation type="submission" date="2015-07" db="EMBL/GenBank/DDBJ databases">
        <authorList>
            <person name="Noorani M."/>
        </authorList>
    </citation>
    <scope>NUCLEOTIDE SEQUENCE</scope>
    <source>
        <strain evidence="1">Yugu1</strain>
    </source>
</reference>
<evidence type="ECO:0000313" key="1">
    <source>
        <dbReference type="EMBL" id="RCV26780.1"/>
    </source>
</evidence>
<dbReference type="AlphaFoldDB" id="A0A368RB18"/>
<proteinExistence type="predicted"/>
<accession>A0A368RB18</accession>
<protein>
    <submittedName>
        <fullName evidence="1">Uncharacterized protein</fullName>
    </submittedName>
</protein>
<gene>
    <name evidence="1" type="ORF">SETIT_5G273600v2</name>
</gene>
<reference evidence="1" key="1">
    <citation type="journal article" date="2012" name="Nat. Biotechnol.">
        <title>Reference genome sequence of the model plant Setaria.</title>
        <authorList>
            <person name="Bennetzen J.L."/>
            <person name="Schmutz J."/>
            <person name="Wang H."/>
            <person name="Percifield R."/>
            <person name="Hawkins J."/>
            <person name="Pontaroli A.C."/>
            <person name="Estep M."/>
            <person name="Feng L."/>
            <person name="Vaughn J.N."/>
            <person name="Grimwood J."/>
            <person name="Jenkins J."/>
            <person name="Barry K."/>
            <person name="Lindquist E."/>
            <person name="Hellsten U."/>
            <person name="Deshpande S."/>
            <person name="Wang X."/>
            <person name="Wu X."/>
            <person name="Mitros T."/>
            <person name="Triplett J."/>
            <person name="Yang X."/>
            <person name="Ye C.Y."/>
            <person name="Mauro-Herrera M."/>
            <person name="Wang L."/>
            <person name="Li P."/>
            <person name="Sharma M."/>
            <person name="Sharma R."/>
            <person name="Ronald P.C."/>
            <person name="Panaud O."/>
            <person name="Kellogg E.A."/>
            <person name="Brutnell T.P."/>
            <person name="Doust A.N."/>
            <person name="Tuskan G.A."/>
            <person name="Rokhsar D."/>
            <person name="Devos K.M."/>
        </authorList>
    </citation>
    <scope>NUCLEOTIDE SEQUENCE [LARGE SCALE GENOMIC DNA]</scope>
    <source>
        <strain evidence="1">Yugu1</strain>
    </source>
</reference>
<name>A0A368RB18_SETIT</name>
<organism evidence="1">
    <name type="scientific">Setaria italica</name>
    <name type="common">Foxtail millet</name>
    <name type="synonym">Panicum italicum</name>
    <dbReference type="NCBI Taxonomy" id="4555"/>
    <lineage>
        <taxon>Eukaryota</taxon>
        <taxon>Viridiplantae</taxon>
        <taxon>Streptophyta</taxon>
        <taxon>Embryophyta</taxon>
        <taxon>Tracheophyta</taxon>
        <taxon>Spermatophyta</taxon>
        <taxon>Magnoliopsida</taxon>
        <taxon>Liliopsida</taxon>
        <taxon>Poales</taxon>
        <taxon>Poaceae</taxon>
        <taxon>PACMAD clade</taxon>
        <taxon>Panicoideae</taxon>
        <taxon>Panicodae</taxon>
        <taxon>Paniceae</taxon>
        <taxon>Cenchrinae</taxon>
        <taxon>Setaria</taxon>
    </lineage>
</organism>
<dbReference type="EMBL" id="CM003532">
    <property type="protein sequence ID" value="RCV26781.1"/>
    <property type="molecule type" value="Genomic_DNA"/>
</dbReference>